<gene>
    <name evidence="1" type="ORF">DY000_02031908</name>
</gene>
<proteinExistence type="predicted"/>
<dbReference type="EMBL" id="QGKV02000649">
    <property type="protein sequence ID" value="KAF3580937.1"/>
    <property type="molecule type" value="Genomic_DNA"/>
</dbReference>
<reference evidence="1 2" key="1">
    <citation type="journal article" date="2020" name="BMC Genomics">
        <title>Intraspecific diversification of the crop wild relative Brassica cretica Lam. using demographic model selection.</title>
        <authorList>
            <person name="Kioukis A."/>
            <person name="Michalopoulou V.A."/>
            <person name="Briers L."/>
            <person name="Pirintsos S."/>
            <person name="Studholme D.J."/>
            <person name="Pavlidis P."/>
            <person name="Sarris P.F."/>
        </authorList>
    </citation>
    <scope>NUCLEOTIDE SEQUENCE [LARGE SCALE GENOMIC DNA]</scope>
    <source>
        <strain evidence="2">cv. PFS-1207/04</strain>
    </source>
</reference>
<organism evidence="1 2">
    <name type="scientific">Brassica cretica</name>
    <name type="common">Mustard</name>
    <dbReference type="NCBI Taxonomy" id="69181"/>
    <lineage>
        <taxon>Eukaryota</taxon>
        <taxon>Viridiplantae</taxon>
        <taxon>Streptophyta</taxon>
        <taxon>Embryophyta</taxon>
        <taxon>Tracheophyta</taxon>
        <taxon>Spermatophyta</taxon>
        <taxon>Magnoliopsida</taxon>
        <taxon>eudicotyledons</taxon>
        <taxon>Gunneridae</taxon>
        <taxon>Pentapetalae</taxon>
        <taxon>rosids</taxon>
        <taxon>malvids</taxon>
        <taxon>Brassicales</taxon>
        <taxon>Brassicaceae</taxon>
        <taxon>Brassiceae</taxon>
        <taxon>Brassica</taxon>
    </lineage>
</organism>
<sequence length="90" mass="9698">MGYRGRVSIMATGEAKDDICSHRISLNHFPAGERDARLKQLSASESASESSSVRFGIVRFSDAGSDSDAACCSFRRRITLRQTLDAAAGN</sequence>
<comment type="caution">
    <text evidence="1">The sequence shown here is derived from an EMBL/GenBank/DDBJ whole genome shotgun (WGS) entry which is preliminary data.</text>
</comment>
<accession>A0ABQ7DST8</accession>
<evidence type="ECO:0000313" key="2">
    <source>
        <dbReference type="Proteomes" id="UP000266723"/>
    </source>
</evidence>
<evidence type="ECO:0000313" key="1">
    <source>
        <dbReference type="EMBL" id="KAF3580937.1"/>
    </source>
</evidence>
<name>A0ABQ7DST8_BRACR</name>
<protein>
    <submittedName>
        <fullName evidence="1">Uncharacterized protein</fullName>
    </submittedName>
</protein>
<keyword evidence="2" id="KW-1185">Reference proteome</keyword>
<dbReference type="Proteomes" id="UP000266723">
    <property type="component" value="Unassembled WGS sequence"/>
</dbReference>